<keyword evidence="2" id="KW-1185">Reference proteome</keyword>
<reference evidence="1" key="1">
    <citation type="submission" date="2022-12" db="EMBL/GenBank/DDBJ databases">
        <title>Reference genome sequencing for broad-spectrum identification of bacterial and archaeal isolates by mass spectrometry.</title>
        <authorList>
            <person name="Sekiguchi Y."/>
            <person name="Tourlousse D.M."/>
        </authorList>
    </citation>
    <scope>NUCLEOTIDE SEQUENCE</scope>
    <source>
        <strain evidence="1">10succ1</strain>
    </source>
</reference>
<protein>
    <recommendedName>
        <fullName evidence="3">Pili assembly chaperone N-terminal domain-containing protein</fullName>
    </recommendedName>
</protein>
<accession>A0A9W6GML8</accession>
<dbReference type="RefSeq" id="WP_281837538.1">
    <property type="nucleotide sequence ID" value="NZ_BSDY01000026.1"/>
</dbReference>
<gene>
    <name evidence="1" type="ORF">PM10SUCC1_33780</name>
</gene>
<sequence>MRKIYILMLSTIIYYVGWASFEVAPPIQILDLNKPLTRQFHLKNNSKKLVKIKIYPKRPDNQKDEKLYMGEWTIVYPKIVYLKPSEKKAIRFAVRAPEGFEQMEDGEYRTLLIFEQMENKVYSTEEGEGVGEAPPSVGLQILHTIAVSVYGNKGEIEHRSELKKLRVEDIEGEKFILGDIVNTGNATIDPVVRVTFSSGDKVLKEIDQPYPKVIRENTKELKLKLNEIPKKTRQIKIEVFEAGGEKLDEESITL</sequence>
<evidence type="ECO:0000313" key="2">
    <source>
        <dbReference type="Proteomes" id="UP001144471"/>
    </source>
</evidence>
<evidence type="ECO:0008006" key="3">
    <source>
        <dbReference type="Google" id="ProtNLM"/>
    </source>
</evidence>
<dbReference type="EMBL" id="BSDY01000026">
    <property type="protein sequence ID" value="GLI57864.1"/>
    <property type="molecule type" value="Genomic_DNA"/>
</dbReference>
<evidence type="ECO:0000313" key="1">
    <source>
        <dbReference type="EMBL" id="GLI57864.1"/>
    </source>
</evidence>
<name>A0A9W6GML8_9FUSO</name>
<dbReference type="AlphaFoldDB" id="A0A9W6GML8"/>
<proteinExistence type="predicted"/>
<comment type="caution">
    <text evidence="1">The sequence shown here is derived from an EMBL/GenBank/DDBJ whole genome shotgun (WGS) entry which is preliminary data.</text>
</comment>
<dbReference type="Proteomes" id="UP001144471">
    <property type="component" value="Unassembled WGS sequence"/>
</dbReference>
<organism evidence="1 2">
    <name type="scientific">Propionigenium maris DSM 9537</name>
    <dbReference type="NCBI Taxonomy" id="1123000"/>
    <lineage>
        <taxon>Bacteria</taxon>
        <taxon>Fusobacteriati</taxon>
        <taxon>Fusobacteriota</taxon>
        <taxon>Fusobacteriia</taxon>
        <taxon>Fusobacteriales</taxon>
        <taxon>Fusobacteriaceae</taxon>
        <taxon>Propionigenium</taxon>
    </lineage>
</organism>